<comment type="caution">
    <text evidence="3">The sequence shown here is derived from an EMBL/GenBank/DDBJ whole genome shotgun (WGS) entry which is preliminary data.</text>
</comment>
<proteinExistence type="predicted"/>
<keyword evidence="4" id="KW-1185">Reference proteome</keyword>
<dbReference type="AlphaFoldDB" id="A0A812KUW5"/>
<keyword evidence="2" id="KW-1133">Transmembrane helix</keyword>
<accession>A0A812KUW5</accession>
<evidence type="ECO:0000313" key="3">
    <source>
        <dbReference type="EMBL" id="CAE7230597.1"/>
    </source>
</evidence>
<feature type="compositionally biased region" description="Basic and acidic residues" evidence="1">
    <location>
        <begin position="133"/>
        <end position="145"/>
    </location>
</feature>
<feature type="transmembrane region" description="Helical" evidence="2">
    <location>
        <begin position="208"/>
        <end position="230"/>
    </location>
</feature>
<organism evidence="3 4">
    <name type="scientific">Symbiodinium natans</name>
    <dbReference type="NCBI Taxonomy" id="878477"/>
    <lineage>
        <taxon>Eukaryota</taxon>
        <taxon>Sar</taxon>
        <taxon>Alveolata</taxon>
        <taxon>Dinophyceae</taxon>
        <taxon>Suessiales</taxon>
        <taxon>Symbiodiniaceae</taxon>
        <taxon>Symbiodinium</taxon>
    </lineage>
</organism>
<reference evidence="3" key="1">
    <citation type="submission" date="2021-02" db="EMBL/GenBank/DDBJ databases">
        <authorList>
            <person name="Dougan E. K."/>
            <person name="Rhodes N."/>
            <person name="Thang M."/>
            <person name="Chan C."/>
        </authorList>
    </citation>
    <scope>NUCLEOTIDE SEQUENCE</scope>
</reference>
<evidence type="ECO:0008006" key="5">
    <source>
        <dbReference type="Google" id="ProtNLM"/>
    </source>
</evidence>
<protein>
    <recommendedName>
        <fullName evidence="5">Transmembrane protein</fullName>
    </recommendedName>
</protein>
<evidence type="ECO:0000313" key="4">
    <source>
        <dbReference type="Proteomes" id="UP000604046"/>
    </source>
</evidence>
<sequence length="235" mass="25445">MVILSYSCGPSRSAWVEQVAYMSLICSSCWEAFIGPFSSIVMAAELSEIIGLSCFAAVALKKGNRRCWQLIGTAASAIFVVVIAATGYVLLCGAGVAALAALAWVWYLTYSVCECWDRRQQPSQQRSAVQLTARDDTQQETEARLTHTTSSGSLPSQQSLSVSNFHNNLSRYPRTVSVLGFAVSCSAAGMLVWKRTLPAVEGFDSSTVPIWIYFTAVFASGIVVLSVVFVRLTRA</sequence>
<dbReference type="EMBL" id="CAJNDS010000726">
    <property type="protein sequence ID" value="CAE7230597.1"/>
    <property type="molecule type" value="Genomic_DNA"/>
</dbReference>
<name>A0A812KUW5_9DINO</name>
<keyword evidence="2" id="KW-0472">Membrane</keyword>
<feature type="compositionally biased region" description="Low complexity" evidence="1">
    <location>
        <begin position="150"/>
        <end position="159"/>
    </location>
</feature>
<feature type="region of interest" description="Disordered" evidence="1">
    <location>
        <begin position="127"/>
        <end position="159"/>
    </location>
</feature>
<dbReference type="Proteomes" id="UP000604046">
    <property type="component" value="Unassembled WGS sequence"/>
</dbReference>
<feature type="transmembrane region" description="Helical" evidence="2">
    <location>
        <begin position="67"/>
        <end position="90"/>
    </location>
</feature>
<gene>
    <name evidence="3" type="ORF">SNAT2548_LOCUS9386</name>
</gene>
<feature type="transmembrane region" description="Helical" evidence="2">
    <location>
        <begin position="40"/>
        <end position="60"/>
    </location>
</feature>
<evidence type="ECO:0000256" key="1">
    <source>
        <dbReference type="SAM" id="MobiDB-lite"/>
    </source>
</evidence>
<feature type="transmembrane region" description="Helical" evidence="2">
    <location>
        <begin position="175"/>
        <end position="193"/>
    </location>
</feature>
<keyword evidence="2" id="KW-0812">Transmembrane</keyword>
<evidence type="ECO:0000256" key="2">
    <source>
        <dbReference type="SAM" id="Phobius"/>
    </source>
</evidence>
<feature type="transmembrane region" description="Helical" evidence="2">
    <location>
        <begin position="96"/>
        <end position="116"/>
    </location>
</feature>